<dbReference type="EMBL" id="QBKT01000011">
    <property type="protein sequence ID" value="PTX59042.1"/>
    <property type="molecule type" value="Genomic_DNA"/>
</dbReference>
<reference evidence="2 3" key="1">
    <citation type="submission" date="2018-04" db="EMBL/GenBank/DDBJ databases">
        <title>Genomic Encyclopedia of Archaeal and Bacterial Type Strains, Phase II (KMG-II): from individual species to whole genera.</title>
        <authorList>
            <person name="Goeker M."/>
        </authorList>
    </citation>
    <scope>NUCLEOTIDE SEQUENCE [LARGE SCALE GENOMIC DNA]</scope>
    <source>
        <strain evidence="2 3">DSM 25731</strain>
    </source>
</reference>
<proteinExistence type="predicted"/>
<sequence>MKNYLILFAMLFALQSYAQKDHTIFEIKPQQSMLMTGKGPGQDGAINPYKDGNSIAIVENIGKYTFSIRVQYKGKIFREIELTPGKTTKVPLKKGSELYFDTEKLTKVKLEFMDGLN</sequence>
<protein>
    <submittedName>
        <fullName evidence="2">Uncharacterized protein</fullName>
    </submittedName>
</protein>
<gene>
    <name evidence="2" type="ORF">C8N46_111111</name>
</gene>
<dbReference type="Proteomes" id="UP000244090">
    <property type="component" value="Unassembled WGS sequence"/>
</dbReference>
<keyword evidence="1" id="KW-0732">Signal</keyword>
<name>A0A2T6BSJ1_9FLAO</name>
<comment type="caution">
    <text evidence="2">The sequence shown here is derived from an EMBL/GenBank/DDBJ whole genome shotgun (WGS) entry which is preliminary data.</text>
</comment>
<feature type="chain" id="PRO_5015569704" evidence="1">
    <location>
        <begin position="19"/>
        <end position="117"/>
    </location>
</feature>
<dbReference type="AlphaFoldDB" id="A0A2T6BSJ1"/>
<organism evidence="2 3">
    <name type="scientific">Kordia periserrulae</name>
    <dbReference type="NCBI Taxonomy" id="701523"/>
    <lineage>
        <taxon>Bacteria</taxon>
        <taxon>Pseudomonadati</taxon>
        <taxon>Bacteroidota</taxon>
        <taxon>Flavobacteriia</taxon>
        <taxon>Flavobacteriales</taxon>
        <taxon>Flavobacteriaceae</taxon>
        <taxon>Kordia</taxon>
    </lineage>
</organism>
<accession>A0A2T6BSJ1</accession>
<evidence type="ECO:0000313" key="3">
    <source>
        <dbReference type="Proteomes" id="UP000244090"/>
    </source>
</evidence>
<evidence type="ECO:0000256" key="1">
    <source>
        <dbReference type="SAM" id="SignalP"/>
    </source>
</evidence>
<keyword evidence="3" id="KW-1185">Reference proteome</keyword>
<dbReference type="OrthoDB" id="980695at2"/>
<dbReference type="RefSeq" id="WP_146169879.1">
    <property type="nucleotide sequence ID" value="NZ_QBKT01000011.1"/>
</dbReference>
<evidence type="ECO:0000313" key="2">
    <source>
        <dbReference type="EMBL" id="PTX59042.1"/>
    </source>
</evidence>
<feature type="signal peptide" evidence="1">
    <location>
        <begin position="1"/>
        <end position="18"/>
    </location>
</feature>